<feature type="domain" description="UBX" evidence="8">
    <location>
        <begin position="335"/>
        <end position="411"/>
    </location>
</feature>
<protein>
    <recommendedName>
        <fullName evidence="4">UBX domain-containing protein 4</fullName>
    </recommendedName>
    <alternativeName>
        <fullName evidence="5">UBX domain-containing protein 2</fullName>
    </alternativeName>
</protein>
<dbReference type="SUPFAM" id="SSF52833">
    <property type="entry name" value="Thioredoxin-like"/>
    <property type="match status" value="1"/>
</dbReference>
<evidence type="ECO:0000256" key="7">
    <source>
        <dbReference type="SAM" id="MobiDB-lite"/>
    </source>
</evidence>
<dbReference type="Gene3D" id="3.10.20.90">
    <property type="entry name" value="Phosphatidylinositol 3-kinase Catalytic Subunit, Chain A, domain 1"/>
    <property type="match status" value="1"/>
</dbReference>
<comment type="caution">
    <text evidence="9">The sequence shown here is derived from an EMBL/GenBank/DDBJ whole genome shotgun (WGS) entry which is preliminary data.</text>
</comment>
<evidence type="ECO:0000259" key="8">
    <source>
        <dbReference type="PROSITE" id="PS50033"/>
    </source>
</evidence>
<dbReference type="Proteomes" id="UP000823941">
    <property type="component" value="Chromosome 2"/>
</dbReference>
<keyword evidence="10" id="KW-1185">Reference proteome</keyword>
<dbReference type="PROSITE" id="PS50033">
    <property type="entry name" value="UBX"/>
    <property type="match status" value="1"/>
</dbReference>
<feature type="compositionally biased region" description="Basic and acidic residues" evidence="7">
    <location>
        <begin position="274"/>
        <end position="315"/>
    </location>
</feature>
<evidence type="ECO:0000256" key="6">
    <source>
        <dbReference type="ARBA" id="ARBA00046062"/>
    </source>
</evidence>
<accession>A0ABQ7R6D7</accession>
<evidence type="ECO:0000256" key="5">
    <source>
        <dbReference type="ARBA" id="ARBA00041575"/>
    </source>
</evidence>
<comment type="function">
    <text evidence="6">Involved in endoplasmic reticulum-associated protein degradation (ERAD). Acts as a platform to recruit both UBQLN1 and VCP to the ER during ERAD.</text>
</comment>
<feature type="compositionally biased region" description="Low complexity" evidence="7">
    <location>
        <begin position="119"/>
        <end position="131"/>
    </location>
</feature>
<gene>
    <name evidence="9" type="ORF">JYU34_001248</name>
</gene>
<dbReference type="InterPro" id="IPR036249">
    <property type="entry name" value="Thioredoxin-like_sf"/>
</dbReference>
<dbReference type="SUPFAM" id="SSF54236">
    <property type="entry name" value="Ubiquitin-like"/>
    <property type="match status" value="1"/>
</dbReference>
<keyword evidence="2" id="KW-0834">Unfolded protein response</keyword>
<organism evidence="9 10">
    <name type="scientific">Plutella xylostella</name>
    <name type="common">Diamondback moth</name>
    <name type="synonym">Plutella maculipennis</name>
    <dbReference type="NCBI Taxonomy" id="51655"/>
    <lineage>
        <taxon>Eukaryota</taxon>
        <taxon>Metazoa</taxon>
        <taxon>Ecdysozoa</taxon>
        <taxon>Arthropoda</taxon>
        <taxon>Hexapoda</taxon>
        <taxon>Insecta</taxon>
        <taxon>Pterygota</taxon>
        <taxon>Neoptera</taxon>
        <taxon>Endopterygota</taxon>
        <taxon>Lepidoptera</taxon>
        <taxon>Glossata</taxon>
        <taxon>Ditrysia</taxon>
        <taxon>Yponomeutoidea</taxon>
        <taxon>Plutellidae</taxon>
        <taxon>Plutella</taxon>
    </lineage>
</organism>
<dbReference type="Pfam" id="PF00789">
    <property type="entry name" value="UBX"/>
    <property type="match status" value="1"/>
</dbReference>
<feature type="compositionally biased region" description="Pro residues" evidence="7">
    <location>
        <begin position="317"/>
        <end position="327"/>
    </location>
</feature>
<evidence type="ECO:0000313" key="10">
    <source>
        <dbReference type="Proteomes" id="UP000823941"/>
    </source>
</evidence>
<proteinExistence type="predicted"/>
<dbReference type="Pfam" id="PF23187">
    <property type="entry name" value="UBX7_N"/>
    <property type="match status" value="1"/>
</dbReference>
<reference evidence="9 10" key="1">
    <citation type="submission" date="2021-06" db="EMBL/GenBank/DDBJ databases">
        <title>A haploid diamondback moth (Plutella xylostella L.) genome assembly resolves 31 chromosomes and identifies a diamide resistance mutation.</title>
        <authorList>
            <person name="Ward C.M."/>
            <person name="Perry K.D."/>
            <person name="Baker G."/>
            <person name="Powis K."/>
            <person name="Heckel D.G."/>
            <person name="Baxter S.W."/>
        </authorList>
    </citation>
    <scope>NUCLEOTIDE SEQUENCE [LARGE SCALE GENOMIC DNA]</scope>
    <source>
        <strain evidence="9 10">LV</strain>
        <tissue evidence="9">Single pupa</tissue>
    </source>
</reference>
<feature type="compositionally biased region" description="Basic and acidic residues" evidence="7">
    <location>
        <begin position="186"/>
        <end position="197"/>
    </location>
</feature>
<evidence type="ECO:0000256" key="1">
    <source>
        <dbReference type="ARBA" id="ARBA00004406"/>
    </source>
</evidence>
<feature type="region of interest" description="Disordered" evidence="7">
    <location>
        <begin position="146"/>
        <end position="213"/>
    </location>
</feature>
<dbReference type="InterPro" id="IPR029071">
    <property type="entry name" value="Ubiquitin-like_domsf"/>
</dbReference>
<name>A0ABQ7R6D7_PLUXY</name>
<dbReference type="SMART" id="SM00166">
    <property type="entry name" value="UBX"/>
    <property type="match status" value="1"/>
</dbReference>
<evidence type="ECO:0000256" key="4">
    <source>
        <dbReference type="ARBA" id="ARBA00040925"/>
    </source>
</evidence>
<feature type="compositionally biased region" description="Low complexity" evidence="7">
    <location>
        <begin position="146"/>
        <end position="165"/>
    </location>
</feature>
<evidence type="ECO:0000256" key="2">
    <source>
        <dbReference type="ARBA" id="ARBA00023230"/>
    </source>
</evidence>
<evidence type="ECO:0000313" key="9">
    <source>
        <dbReference type="EMBL" id="KAG7312866.1"/>
    </source>
</evidence>
<sequence length="548" mass="61054">MLWFEGSVAEAVNLSKQRNAIFVVFVEGDNDLSSEMARTLEDGDITRRLVEQTNFLTIKLKSGSTDYVHFAQIYQFVPVPSLFFIGRNGTPLEVVCAGIQAGSLATRIDRILEEHHKQSPSVSSAAVASGSKDNVKQTTADLIKSEASTSEASASVPAPSTAAAAPTPPPSGDPKPQYEVVCDGDVCVRRPLDRDEAGPSQPANPPPNLTPVLQPSEESIALVNQQEQAKMERAKQLIEARKREKAELEKQQEIQKELERRQVGQGVAELKKWQQDQEMKQIQEERRREKKENDMARQRVLDQIAQDRAERRARDLPPAPTPAPATPVTPTAPLDLGNKARIQFKMPDGSSAAAQFDAGDTLATVRRHVADNLHLTSSSFTLWTAFPRLELRDDSATLTQLKLAPSAALLVLPSSAVAKPNTSSRIVTFLKAKYKNIFPSPFKNRRRITQMAIDRASKEPNRPYTNWREDLWSRYNRCAVFDIDLDSNQPSWHSFLRQHAAKSNDSFTTIAAETLRGGQSEVTDIYEQAFEYCRLVKLARQMEKGARK</sequence>
<comment type="subunit">
    <text evidence="3">Directly interacts with VCP. Interacts with UBQLN1. Forms a complex with VCP and UBQLN1.</text>
</comment>
<comment type="subcellular location">
    <subcellularLocation>
        <location evidence="1">Endoplasmic reticulum membrane</location>
        <topology evidence="1">Peripheral membrane protein</topology>
    </subcellularLocation>
</comment>
<feature type="region of interest" description="Disordered" evidence="7">
    <location>
        <begin position="115"/>
        <end position="134"/>
    </location>
</feature>
<dbReference type="PANTHER" id="PTHR46424">
    <property type="entry name" value="UBX DOMAIN-CONTAINING PROTEIN 4"/>
    <property type="match status" value="1"/>
</dbReference>
<dbReference type="InterPro" id="IPR001012">
    <property type="entry name" value="UBX_dom"/>
</dbReference>
<evidence type="ECO:0000256" key="3">
    <source>
        <dbReference type="ARBA" id="ARBA00038812"/>
    </source>
</evidence>
<dbReference type="EMBL" id="JAHIBW010000002">
    <property type="protein sequence ID" value="KAG7312866.1"/>
    <property type="molecule type" value="Genomic_DNA"/>
</dbReference>
<dbReference type="PANTHER" id="PTHR46424:SF1">
    <property type="entry name" value="UBX DOMAIN-CONTAINING PROTEIN 4"/>
    <property type="match status" value="1"/>
</dbReference>
<feature type="region of interest" description="Disordered" evidence="7">
    <location>
        <begin position="274"/>
        <end position="335"/>
    </location>
</feature>